<comment type="similarity">
    <text evidence="8">Belongs to the binding-protein-dependent transport system permease family. LivHM subfamily.</text>
</comment>
<dbReference type="Pfam" id="PF02653">
    <property type="entry name" value="BPD_transp_2"/>
    <property type="match status" value="1"/>
</dbReference>
<keyword evidence="6 9" id="KW-1133">Transmembrane helix</keyword>
<keyword evidence="4 9" id="KW-0812">Transmembrane</keyword>
<proteinExistence type="inferred from homology"/>
<dbReference type="EMBL" id="JBHRTR010000026">
    <property type="protein sequence ID" value="MFC3227955.1"/>
    <property type="molecule type" value="Genomic_DNA"/>
</dbReference>
<evidence type="ECO:0000313" key="11">
    <source>
        <dbReference type="Proteomes" id="UP001595528"/>
    </source>
</evidence>
<accession>A0ABV7L0P6</accession>
<evidence type="ECO:0000256" key="2">
    <source>
        <dbReference type="ARBA" id="ARBA00022448"/>
    </source>
</evidence>
<keyword evidence="11" id="KW-1185">Reference proteome</keyword>
<dbReference type="RefSeq" id="WP_379900600.1">
    <property type="nucleotide sequence ID" value="NZ_JBHRTR010000026.1"/>
</dbReference>
<name>A0ABV7L0P6_9PROT</name>
<feature type="transmembrane region" description="Helical" evidence="9">
    <location>
        <begin position="92"/>
        <end position="113"/>
    </location>
</feature>
<evidence type="ECO:0000256" key="7">
    <source>
        <dbReference type="ARBA" id="ARBA00023136"/>
    </source>
</evidence>
<dbReference type="InterPro" id="IPR001851">
    <property type="entry name" value="ABC_transp_permease"/>
</dbReference>
<evidence type="ECO:0000256" key="4">
    <source>
        <dbReference type="ARBA" id="ARBA00022692"/>
    </source>
</evidence>
<keyword evidence="3" id="KW-1003">Cell membrane</keyword>
<dbReference type="PANTHER" id="PTHR11795">
    <property type="entry name" value="BRANCHED-CHAIN AMINO ACID TRANSPORT SYSTEM PERMEASE PROTEIN LIVH"/>
    <property type="match status" value="1"/>
</dbReference>
<comment type="caution">
    <text evidence="10">The sequence shown here is derived from an EMBL/GenBank/DDBJ whole genome shotgun (WGS) entry which is preliminary data.</text>
</comment>
<evidence type="ECO:0000256" key="6">
    <source>
        <dbReference type="ARBA" id="ARBA00022989"/>
    </source>
</evidence>
<organism evidence="10 11">
    <name type="scientific">Marinibaculum pumilum</name>
    <dbReference type="NCBI Taxonomy" id="1766165"/>
    <lineage>
        <taxon>Bacteria</taxon>
        <taxon>Pseudomonadati</taxon>
        <taxon>Pseudomonadota</taxon>
        <taxon>Alphaproteobacteria</taxon>
        <taxon>Rhodospirillales</taxon>
        <taxon>Rhodospirillaceae</taxon>
        <taxon>Marinibaculum</taxon>
    </lineage>
</organism>
<feature type="transmembrane region" description="Helical" evidence="9">
    <location>
        <begin position="318"/>
        <end position="336"/>
    </location>
</feature>
<feature type="transmembrane region" description="Helical" evidence="9">
    <location>
        <begin position="248"/>
        <end position="271"/>
    </location>
</feature>
<protein>
    <submittedName>
        <fullName evidence="10">Branched-chain amino acid ABC transporter permease</fullName>
    </submittedName>
</protein>
<feature type="transmembrane region" description="Helical" evidence="9">
    <location>
        <begin position="20"/>
        <end position="40"/>
    </location>
</feature>
<comment type="subcellular location">
    <subcellularLocation>
        <location evidence="1">Cell membrane</location>
        <topology evidence="1">Multi-pass membrane protein</topology>
    </subcellularLocation>
</comment>
<feature type="transmembrane region" description="Helical" evidence="9">
    <location>
        <begin position="60"/>
        <end position="80"/>
    </location>
</feature>
<reference evidence="11" key="1">
    <citation type="journal article" date="2019" name="Int. J. Syst. Evol. Microbiol.">
        <title>The Global Catalogue of Microorganisms (GCM) 10K type strain sequencing project: providing services to taxonomists for standard genome sequencing and annotation.</title>
        <authorList>
            <consortium name="The Broad Institute Genomics Platform"/>
            <consortium name="The Broad Institute Genome Sequencing Center for Infectious Disease"/>
            <person name="Wu L."/>
            <person name="Ma J."/>
        </authorList>
    </citation>
    <scope>NUCLEOTIDE SEQUENCE [LARGE SCALE GENOMIC DNA]</scope>
    <source>
        <strain evidence="11">KCTC 42964</strain>
    </source>
</reference>
<evidence type="ECO:0000256" key="3">
    <source>
        <dbReference type="ARBA" id="ARBA00022475"/>
    </source>
</evidence>
<dbReference type="CDD" id="cd06582">
    <property type="entry name" value="TM_PBP1_LivH_like"/>
    <property type="match status" value="1"/>
</dbReference>
<feature type="transmembrane region" description="Helical" evidence="9">
    <location>
        <begin position="150"/>
        <end position="174"/>
    </location>
</feature>
<feature type="transmembrane region" description="Helical" evidence="9">
    <location>
        <begin position="283"/>
        <end position="306"/>
    </location>
</feature>
<evidence type="ECO:0000256" key="5">
    <source>
        <dbReference type="ARBA" id="ARBA00022970"/>
    </source>
</evidence>
<evidence type="ECO:0000256" key="1">
    <source>
        <dbReference type="ARBA" id="ARBA00004651"/>
    </source>
</evidence>
<evidence type="ECO:0000256" key="8">
    <source>
        <dbReference type="ARBA" id="ARBA00037998"/>
    </source>
</evidence>
<evidence type="ECO:0000313" key="10">
    <source>
        <dbReference type="EMBL" id="MFC3227955.1"/>
    </source>
</evidence>
<keyword evidence="2" id="KW-0813">Transport</keyword>
<feature type="transmembrane region" description="Helical" evidence="9">
    <location>
        <begin position="119"/>
        <end position="138"/>
    </location>
</feature>
<evidence type="ECO:0000256" key="9">
    <source>
        <dbReference type="SAM" id="Phobius"/>
    </source>
</evidence>
<dbReference type="Proteomes" id="UP001595528">
    <property type="component" value="Unassembled WGS sequence"/>
</dbReference>
<feature type="transmembrane region" description="Helical" evidence="9">
    <location>
        <begin position="194"/>
        <end position="216"/>
    </location>
</feature>
<keyword evidence="5" id="KW-0029">Amino-acid transport</keyword>
<keyword evidence="7 9" id="KW-0472">Membrane</keyword>
<dbReference type="PANTHER" id="PTHR11795:SF450">
    <property type="entry name" value="ABC TRANSPORTER PERMEASE PROTEIN"/>
    <property type="match status" value="1"/>
</dbReference>
<dbReference type="InterPro" id="IPR052157">
    <property type="entry name" value="BCAA_transport_permease"/>
</dbReference>
<gene>
    <name evidence="10" type="ORF">ACFOGJ_11975</name>
</gene>
<sequence length="345" mass="36113">MNSTIVLFLLQDGIINGAIYALLAVALVLVFAVTRVIFVPQGEYVAYAALTLAALQAGRVPGIVWLLVAIGAAAAVAELWRSRSDLHWRRLAAILGGDVALPLALAGIAYLAAPLQLGLIANAGLTLALVVPLGPYIYRLAFQPLANASVLVLLIAAVGVHLALLGLGLAFFGPEGYRIPPLSRYALDLGGVPVSAQSMIVIALTLLLLFGLYLFFGRTLLGKALRAAALNRRGALLVGISPGMAGRLAFGMAALIGALSGVLIAPLTTIYFDSGFLIGLKGFVAAIIGGLVSYPLTVAAALVVGLVEAFSSFWASSFKEVIVFTVILPILLWRSLRSTHYEDEE</sequence>